<dbReference type="EMBL" id="CM004470">
    <property type="protein sequence ID" value="OCT88235.1"/>
    <property type="molecule type" value="Genomic_DNA"/>
</dbReference>
<protein>
    <recommendedName>
        <fullName evidence="3">GIY-YIG domain-containing protein</fullName>
    </recommendedName>
</protein>
<sequence length="118" mass="13362">MLVKELRLETWLDSHGMLKCGSTRCVTCEVICVSDSHLCVCQKQYVGCTMRNLKNRIREHLNNIKSGNENNPVSSHFRECNGGDAEWISVQGIERVSLGQRGGHLQAKLLRTEVKCIY</sequence>
<gene>
    <name evidence="1" type="ORF">XELAEV_18016861mg</name>
</gene>
<evidence type="ECO:0000313" key="2">
    <source>
        <dbReference type="Proteomes" id="UP000694892"/>
    </source>
</evidence>
<dbReference type="Proteomes" id="UP000694892">
    <property type="component" value="Chromosome 3L"/>
</dbReference>
<proteinExistence type="predicted"/>
<name>A0A974HS38_XENLA</name>
<reference evidence="2" key="1">
    <citation type="journal article" date="2016" name="Nature">
        <title>Genome evolution in the allotetraploid frog Xenopus laevis.</title>
        <authorList>
            <person name="Session A.M."/>
            <person name="Uno Y."/>
            <person name="Kwon T."/>
            <person name="Chapman J.A."/>
            <person name="Toyoda A."/>
            <person name="Takahashi S."/>
            <person name="Fukui A."/>
            <person name="Hikosaka A."/>
            <person name="Suzuki A."/>
            <person name="Kondo M."/>
            <person name="van Heeringen S.J."/>
            <person name="Quigley I."/>
            <person name="Heinz S."/>
            <person name="Ogino H."/>
            <person name="Ochi H."/>
            <person name="Hellsten U."/>
            <person name="Lyons J.B."/>
            <person name="Simakov O."/>
            <person name="Putnam N."/>
            <person name="Stites J."/>
            <person name="Kuroki Y."/>
            <person name="Tanaka T."/>
            <person name="Michiue T."/>
            <person name="Watanabe M."/>
            <person name="Bogdanovic O."/>
            <person name="Lister R."/>
            <person name="Georgiou G."/>
            <person name="Paranjpe S.S."/>
            <person name="van Kruijsbergen I."/>
            <person name="Shu S."/>
            <person name="Carlson J."/>
            <person name="Kinoshita T."/>
            <person name="Ohta Y."/>
            <person name="Mawaribuchi S."/>
            <person name="Jenkins J."/>
            <person name="Grimwood J."/>
            <person name="Schmutz J."/>
            <person name="Mitros T."/>
            <person name="Mozaffari S.V."/>
            <person name="Suzuki Y."/>
            <person name="Haramoto Y."/>
            <person name="Yamamoto T.S."/>
            <person name="Takagi C."/>
            <person name="Heald R."/>
            <person name="Miller K."/>
            <person name="Haudenschild C."/>
            <person name="Kitzman J."/>
            <person name="Nakayama T."/>
            <person name="Izutsu Y."/>
            <person name="Robert J."/>
            <person name="Fortriede J."/>
            <person name="Burns K."/>
            <person name="Lotay V."/>
            <person name="Karimi K."/>
            <person name="Yasuoka Y."/>
            <person name="Dichmann D.S."/>
            <person name="Flajnik M.F."/>
            <person name="Houston D.W."/>
            <person name="Shendure J."/>
            <person name="DuPasquier L."/>
            <person name="Vize P.D."/>
            <person name="Zorn A.M."/>
            <person name="Ito M."/>
            <person name="Marcotte E.M."/>
            <person name="Wallingford J.B."/>
            <person name="Ito Y."/>
            <person name="Asashima M."/>
            <person name="Ueno N."/>
            <person name="Matsuda Y."/>
            <person name="Veenstra G.J."/>
            <person name="Fujiyama A."/>
            <person name="Harland R.M."/>
            <person name="Taira M."/>
            <person name="Rokhsar D.S."/>
        </authorList>
    </citation>
    <scope>NUCLEOTIDE SEQUENCE [LARGE SCALE GENOMIC DNA]</scope>
    <source>
        <strain evidence="2">J</strain>
    </source>
</reference>
<accession>A0A974HS38</accession>
<evidence type="ECO:0000313" key="1">
    <source>
        <dbReference type="EMBL" id="OCT88235.1"/>
    </source>
</evidence>
<dbReference type="AlphaFoldDB" id="A0A974HS38"/>
<evidence type="ECO:0008006" key="3">
    <source>
        <dbReference type="Google" id="ProtNLM"/>
    </source>
</evidence>
<organism evidence="1 2">
    <name type="scientific">Xenopus laevis</name>
    <name type="common">African clawed frog</name>
    <dbReference type="NCBI Taxonomy" id="8355"/>
    <lineage>
        <taxon>Eukaryota</taxon>
        <taxon>Metazoa</taxon>
        <taxon>Chordata</taxon>
        <taxon>Craniata</taxon>
        <taxon>Vertebrata</taxon>
        <taxon>Euteleostomi</taxon>
        <taxon>Amphibia</taxon>
        <taxon>Batrachia</taxon>
        <taxon>Anura</taxon>
        <taxon>Pipoidea</taxon>
        <taxon>Pipidae</taxon>
        <taxon>Xenopodinae</taxon>
        <taxon>Xenopus</taxon>
        <taxon>Xenopus</taxon>
    </lineage>
</organism>